<dbReference type="PANTHER" id="PTHR10443">
    <property type="entry name" value="MICROSOMAL DIPEPTIDASE"/>
    <property type="match status" value="1"/>
</dbReference>
<dbReference type="GO" id="GO:0006508">
    <property type="term" value="P:proteolysis"/>
    <property type="evidence" value="ECO:0007669"/>
    <property type="project" value="InterPro"/>
</dbReference>
<keyword evidence="2" id="KW-1185">Reference proteome</keyword>
<dbReference type="PANTHER" id="PTHR10443:SF12">
    <property type="entry name" value="DIPEPTIDASE"/>
    <property type="match status" value="1"/>
</dbReference>
<dbReference type="Gene3D" id="3.20.20.140">
    <property type="entry name" value="Metal-dependent hydrolases"/>
    <property type="match status" value="1"/>
</dbReference>
<dbReference type="InterPro" id="IPR032466">
    <property type="entry name" value="Metal_Hydrolase"/>
</dbReference>
<dbReference type="InterPro" id="IPR008257">
    <property type="entry name" value="Pept_M19"/>
</dbReference>
<name>A0A506PJ96_9FLAO</name>
<dbReference type="GO" id="GO:0070573">
    <property type="term" value="F:metallodipeptidase activity"/>
    <property type="evidence" value="ECO:0007669"/>
    <property type="project" value="InterPro"/>
</dbReference>
<protein>
    <submittedName>
        <fullName evidence="1">Membrane dipeptidase</fullName>
    </submittedName>
</protein>
<evidence type="ECO:0000313" key="2">
    <source>
        <dbReference type="Proteomes" id="UP000317332"/>
    </source>
</evidence>
<dbReference type="CDD" id="cd01301">
    <property type="entry name" value="rDP_like"/>
    <property type="match status" value="1"/>
</dbReference>
<dbReference type="PROSITE" id="PS51257">
    <property type="entry name" value="PROKAR_LIPOPROTEIN"/>
    <property type="match status" value="1"/>
</dbReference>
<evidence type="ECO:0000313" key="1">
    <source>
        <dbReference type="EMBL" id="TPV33445.1"/>
    </source>
</evidence>
<dbReference type="EMBL" id="VHIQ01000004">
    <property type="protein sequence ID" value="TPV33445.1"/>
    <property type="molecule type" value="Genomic_DNA"/>
</dbReference>
<dbReference type="OrthoDB" id="9804920at2"/>
<accession>A0A506PJ96</accession>
<dbReference type="AlphaFoldDB" id="A0A506PJ96"/>
<organism evidence="1 2">
    <name type="scientific">Paucihalobacter ruber</name>
    <dbReference type="NCBI Taxonomy" id="2567861"/>
    <lineage>
        <taxon>Bacteria</taxon>
        <taxon>Pseudomonadati</taxon>
        <taxon>Bacteroidota</taxon>
        <taxon>Flavobacteriia</taxon>
        <taxon>Flavobacteriales</taxon>
        <taxon>Flavobacteriaceae</taxon>
        <taxon>Paucihalobacter</taxon>
    </lineage>
</organism>
<dbReference type="SUPFAM" id="SSF51556">
    <property type="entry name" value="Metallo-dependent hydrolases"/>
    <property type="match status" value="1"/>
</dbReference>
<reference evidence="1 2" key="1">
    <citation type="submission" date="2019-06" db="EMBL/GenBank/DDBJ databases">
        <title>Flavobacteriaceae Paucihalobacterium erythroidium CWB-1, complete genome.</title>
        <authorList>
            <person name="Wu S."/>
        </authorList>
    </citation>
    <scope>NUCLEOTIDE SEQUENCE [LARGE SCALE GENOMIC DNA]</scope>
    <source>
        <strain evidence="1 2">CWB-1</strain>
    </source>
</reference>
<dbReference type="RefSeq" id="WP_140990407.1">
    <property type="nucleotide sequence ID" value="NZ_VHIQ01000004.1"/>
</dbReference>
<comment type="caution">
    <text evidence="1">The sequence shown here is derived from an EMBL/GenBank/DDBJ whole genome shotgun (WGS) entry which is preliminary data.</text>
</comment>
<sequence>MKQLLSIICLLTMLTSCKNNTDKMTEDSKSEKDSLALIDLAKNIHKNVITLDTHCDINVKNFTDSINYTQRLDTQVNLPKMDEGDLDVVWLIVYTGQDTLSDEGYANAYENAMSKFEAIHNLVEKFAPDQIELATTSADVKRIVASGKKVAMIGIENGYPVGNDIGNVEKFYNLGARYMSLSHNGHSQLCDSNTGEADDIWLHNGLSDLGRQVVAEMNRLGMMIDISHPSKESMRQMIELSKAPIIASHSSARALCDHSRNLDDQQLMWLKENGGVVQTVAFQAYINSEKNNARNEALTKLRNEVADSLGLKWYNRNEFGELSEDEKEIFRAYRNQIITLADKKSDGNPEIPSAVNVEDFVDHIDYLVTKMGINHVGISSDFDGGGGVDGWRDASETFNVTLELVKRGYTEAEIAKLWSENLLRVLDEVESVAKSIQAAG</sequence>
<dbReference type="Pfam" id="PF01244">
    <property type="entry name" value="Peptidase_M19"/>
    <property type="match status" value="1"/>
</dbReference>
<gene>
    <name evidence="1" type="ORF">FJ651_10190</name>
</gene>
<dbReference type="PROSITE" id="PS51365">
    <property type="entry name" value="RENAL_DIPEPTIDASE_2"/>
    <property type="match status" value="1"/>
</dbReference>
<proteinExistence type="predicted"/>
<dbReference type="Gene3D" id="1.10.287.650">
    <property type="entry name" value="L27 domain"/>
    <property type="match status" value="1"/>
</dbReference>
<dbReference type="Proteomes" id="UP000317332">
    <property type="component" value="Unassembled WGS sequence"/>
</dbReference>